<evidence type="ECO:0000256" key="2">
    <source>
        <dbReference type="ARBA" id="ARBA00004174"/>
    </source>
</evidence>
<evidence type="ECO:0000256" key="4">
    <source>
        <dbReference type="ARBA" id="ARBA00010617"/>
    </source>
</evidence>
<dbReference type="Gene3D" id="1.10.630.10">
    <property type="entry name" value="Cytochrome P450"/>
    <property type="match status" value="1"/>
</dbReference>
<evidence type="ECO:0000256" key="1">
    <source>
        <dbReference type="ARBA" id="ARBA00001971"/>
    </source>
</evidence>
<keyword evidence="7" id="KW-0256">Endoplasmic reticulum</keyword>
<name>A0A7F5R662_AGRPL</name>
<dbReference type="RefSeq" id="XP_025831452.1">
    <property type="nucleotide sequence ID" value="XM_025975667.1"/>
</dbReference>
<keyword evidence="5 12" id="KW-0349">Heme</keyword>
<dbReference type="PRINTS" id="PR00463">
    <property type="entry name" value="EP450I"/>
</dbReference>
<dbReference type="CDD" id="cd20628">
    <property type="entry name" value="CYP4"/>
    <property type="match status" value="1"/>
</dbReference>
<dbReference type="InterPro" id="IPR002401">
    <property type="entry name" value="Cyt_P450_E_grp-I"/>
</dbReference>
<dbReference type="GO" id="GO:0005506">
    <property type="term" value="F:iron ion binding"/>
    <property type="evidence" value="ECO:0007669"/>
    <property type="project" value="InterPro"/>
</dbReference>
<evidence type="ECO:0000256" key="10">
    <source>
        <dbReference type="ARBA" id="ARBA00023004"/>
    </source>
</evidence>
<evidence type="ECO:0000313" key="15">
    <source>
        <dbReference type="RefSeq" id="XP_025831452.1"/>
    </source>
</evidence>
<comment type="similarity">
    <text evidence="4 13">Belongs to the cytochrome P450 family.</text>
</comment>
<dbReference type="Proteomes" id="UP000192223">
    <property type="component" value="Unplaced"/>
</dbReference>
<keyword evidence="10 12" id="KW-0408">Iron</keyword>
<dbReference type="PROSITE" id="PS00086">
    <property type="entry name" value="CYTOCHROME_P450"/>
    <property type="match status" value="1"/>
</dbReference>
<evidence type="ECO:0000256" key="13">
    <source>
        <dbReference type="RuleBase" id="RU000461"/>
    </source>
</evidence>
<comment type="cofactor">
    <cofactor evidence="1 12">
        <name>heme</name>
        <dbReference type="ChEBI" id="CHEBI:30413"/>
    </cofactor>
</comment>
<dbReference type="Pfam" id="PF00067">
    <property type="entry name" value="p450"/>
    <property type="match status" value="1"/>
</dbReference>
<evidence type="ECO:0000256" key="8">
    <source>
        <dbReference type="ARBA" id="ARBA00022848"/>
    </source>
</evidence>
<protein>
    <submittedName>
        <fullName evidence="15">Cytochrome P450 4d2 isoform X1</fullName>
    </submittedName>
    <submittedName>
        <fullName evidence="16">Cytochrome P450 4d2 isoform X2</fullName>
    </submittedName>
</protein>
<evidence type="ECO:0000313" key="14">
    <source>
        <dbReference type="Proteomes" id="UP000192223"/>
    </source>
</evidence>
<feature type="binding site" description="axial binding residue" evidence="12">
    <location>
        <position position="446"/>
    </location>
    <ligand>
        <name>heme</name>
        <dbReference type="ChEBI" id="CHEBI:30413"/>
    </ligand>
    <ligandPart>
        <name>Fe</name>
        <dbReference type="ChEBI" id="CHEBI:18248"/>
    </ligandPart>
</feature>
<evidence type="ECO:0000256" key="12">
    <source>
        <dbReference type="PIRSR" id="PIRSR602401-1"/>
    </source>
</evidence>
<dbReference type="InterPro" id="IPR001128">
    <property type="entry name" value="Cyt_P450"/>
</dbReference>
<dbReference type="GO" id="GO:0020037">
    <property type="term" value="F:heme binding"/>
    <property type="evidence" value="ECO:0007669"/>
    <property type="project" value="InterPro"/>
</dbReference>
<evidence type="ECO:0000256" key="11">
    <source>
        <dbReference type="ARBA" id="ARBA00023033"/>
    </source>
</evidence>
<dbReference type="InterPro" id="IPR017972">
    <property type="entry name" value="Cyt_P450_CS"/>
</dbReference>
<dbReference type="InterPro" id="IPR050196">
    <property type="entry name" value="Cytochrome_P450_Monoox"/>
</dbReference>
<keyword evidence="6 12" id="KW-0479">Metal-binding</keyword>
<organism evidence="14 16">
    <name type="scientific">Agrilus planipennis</name>
    <name type="common">Emerald ash borer</name>
    <name type="synonym">Agrilus marcopoli</name>
    <dbReference type="NCBI Taxonomy" id="224129"/>
    <lineage>
        <taxon>Eukaryota</taxon>
        <taxon>Metazoa</taxon>
        <taxon>Ecdysozoa</taxon>
        <taxon>Arthropoda</taxon>
        <taxon>Hexapoda</taxon>
        <taxon>Insecta</taxon>
        <taxon>Pterygota</taxon>
        <taxon>Neoptera</taxon>
        <taxon>Endopterygota</taxon>
        <taxon>Coleoptera</taxon>
        <taxon>Polyphaga</taxon>
        <taxon>Elateriformia</taxon>
        <taxon>Buprestoidea</taxon>
        <taxon>Buprestidae</taxon>
        <taxon>Agrilinae</taxon>
        <taxon>Agrilus</taxon>
    </lineage>
</organism>
<evidence type="ECO:0000313" key="16">
    <source>
        <dbReference type="RefSeq" id="XP_025831453.1"/>
    </source>
</evidence>
<keyword evidence="11 13" id="KW-0503">Monooxygenase</keyword>
<evidence type="ECO:0000256" key="5">
    <source>
        <dbReference type="ARBA" id="ARBA00022617"/>
    </source>
</evidence>
<proteinExistence type="inferred from homology"/>
<dbReference type="AlphaFoldDB" id="A0A7F5R662"/>
<keyword evidence="9 13" id="KW-0560">Oxidoreductase</keyword>
<dbReference type="PANTHER" id="PTHR24291">
    <property type="entry name" value="CYTOCHROME P450 FAMILY 4"/>
    <property type="match status" value="1"/>
</dbReference>
<dbReference type="GO" id="GO:0005789">
    <property type="term" value="C:endoplasmic reticulum membrane"/>
    <property type="evidence" value="ECO:0007669"/>
    <property type="project" value="UniProtKB-SubCell"/>
</dbReference>
<dbReference type="InterPro" id="IPR036396">
    <property type="entry name" value="Cyt_P450_sf"/>
</dbReference>
<dbReference type="GO" id="GO:0016705">
    <property type="term" value="F:oxidoreductase activity, acting on paired donors, with incorporation or reduction of molecular oxygen"/>
    <property type="evidence" value="ECO:0007669"/>
    <property type="project" value="InterPro"/>
</dbReference>
<dbReference type="OrthoDB" id="1470350at2759"/>
<dbReference type="PANTHER" id="PTHR24291:SF187">
    <property type="entry name" value="CYTOCHROME P450 4AE1-RELATED"/>
    <property type="match status" value="1"/>
</dbReference>
<evidence type="ECO:0000256" key="7">
    <source>
        <dbReference type="ARBA" id="ARBA00022824"/>
    </source>
</evidence>
<dbReference type="PRINTS" id="PR00385">
    <property type="entry name" value="P450"/>
</dbReference>
<evidence type="ECO:0000256" key="9">
    <source>
        <dbReference type="ARBA" id="ARBA00023002"/>
    </source>
</evidence>
<dbReference type="SUPFAM" id="SSF48264">
    <property type="entry name" value="Cytochrome P450"/>
    <property type="match status" value="1"/>
</dbReference>
<sequence length="501" mass="57798">MLILLVLVTIPFWIFLILLWYVKQFRYIRAFKRIPGPTPWPIVGNALEFTSLNDVIPKMVEWKQKYGNLYRMIIGYVPPNLIICDYKFVEFLLSSNVVLGKSLIYNFVHRWLGKGLLTSTGIHWKKHRKIITPAFHFKILENFIDVFEKNSNILIKTLENEVNSKSFDVYPYIKLMALDIICETALGTEINAQLDKESKYASSVEDLCSLVIKRGINIVYKLEFLYQRTNLYKQELQALDVLHSTTQSVIKNKKAKMGNSSVTDETENEYGIKKKLAFLDLLLQSTIDGRPLSDAELQDEVSTFMFAGHDTTASAISFVLYNLSLYPDIQNKVVMEQKLIFSDNFDRTCSYSDLNEMKYLEAVIKESLRLFPSVPMIGRMHDEDIEFDGIKIPAGTPLIIFIYGLMRDPKHFPEPEKFNPNRFLVKGEGNHSPFSYIPFSAGPRNCLGQKFAMLEMKSAISKVIRRYELLPADPVHELLLSLEITLRSSNGIKIRIRERKQ</sequence>
<accession>A0A7F5R662</accession>
<dbReference type="GeneID" id="108740599"/>
<comment type="subcellular location">
    <subcellularLocation>
        <location evidence="3">Endoplasmic reticulum membrane</location>
        <topology evidence="3">Peripheral membrane protein</topology>
    </subcellularLocation>
    <subcellularLocation>
        <location evidence="2">Microsome membrane</location>
        <topology evidence="2">Peripheral membrane protein</topology>
    </subcellularLocation>
</comment>
<dbReference type="FunFam" id="1.10.630.10:FF:000182">
    <property type="entry name" value="Cytochrome P450 3A4"/>
    <property type="match status" value="1"/>
</dbReference>
<gene>
    <name evidence="15 16" type="primary">LOC108740599</name>
</gene>
<reference evidence="15 16" key="1">
    <citation type="submission" date="2025-04" db="UniProtKB">
        <authorList>
            <consortium name="RefSeq"/>
        </authorList>
    </citation>
    <scope>IDENTIFICATION</scope>
    <source>
        <tissue evidence="15 16">Entire body</tissue>
    </source>
</reference>
<dbReference type="KEGG" id="apln:108740599"/>
<dbReference type="RefSeq" id="XP_025831453.1">
    <property type="nucleotide sequence ID" value="XM_025975668.1"/>
</dbReference>
<keyword evidence="14" id="KW-1185">Reference proteome</keyword>
<evidence type="ECO:0000256" key="3">
    <source>
        <dbReference type="ARBA" id="ARBA00004406"/>
    </source>
</evidence>
<dbReference type="GO" id="GO:0004497">
    <property type="term" value="F:monooxygenase activity"/>
    <property type="evidence" value="ECO:0007669"/>
    <property type="project" value="UniProtKB-KW"/>
</dbReference>
<keyword evidence="8" id="KW-0492">Microsome</keyword>
<evidence type="ECO:0000256" key="6">
    <source>
        <dbReference type="ARBA" id="ARBA00022723"/>
    </source>
</evidence>